<comment type="caution">
    <text evidence="1">The sequence shown here is derived from an EMBL/GenBank/DDBJ whole genome shotgun (WGS) entry which is preliminary data.</text>
</comment>
<protein>
    <submittedName>
        <fullName evidence="1">Uncharacterized protein</fullName>
    </submittedName>
</protein>
<sequence length="258" mass="29674">MRQTEAERMQAEINTFLNRLADKGIQVSISNENKGKIIQRRHKKGLSRFLNDLGDSLRAIRANTEINNFSILCDEKNSTQVKLISGKPALINLAQITPGTPRYQEVLHRAVREFKKIKKEPEMPKVKEAPRVEPILMTAKSGKFENVFPPELLELDKEIKVYLPGIKGIRGYRDEKSPSPYIELSSEYGELAIWKWRTGESKVIIGKEEYQIEGDELVEVKWDETEPRKFPLRIGEKGEKIIDIGKIEGNEEIDQFLK</sequence>
<organism evidence="1 2">
    <name type="scientific">Candidatus Nealsonbacteria bacterium CG10_big_fil_rev_8_21_14_0_10_36_228</name>
    <dbReference type="NCBI Taxonomy" id="1974708"/>
    <lineage>
        <taxon>Bacteria</taxon>
        <taxon>Candidatus Nealsoniibacteriota</taxon>
    </lineage>
</organism>
<dbReference type="AlphaFoldDB" id="A0A2H0TK25"/>
<name>A0A2H0TK25_9BACT</name>
<evidence type="ECO:0000313" key="1">
    <source>
        <dbReference type="EMBL" id="PIR71998.1"/>
    </source>
</evidence>
<dbReference type="EMBL" id="PFCI01000028">
    <property type="protein sequence ID" value="PIR71998.1"/>
    <property type="molecule type" value="Genomic_DNA"/>
</dbReference>
<dbReference type="Proteomes" id="UP000237006">
    <property type="component" value="Unassembled WGS sequence"/>
</dbReference>
<gene>
    <name evidence="1" type="ORF">COU41_01190</name>
</gene>
<proteinExistence type="predicted"/>
<reference evidence="2" key="1">
    <citation type="submission" date="2017-09" db="EMBL/GenBank/DDBJ databases">
        <title>Depth-based differentiation of microbial function through sediment-hosted aquifers and enrichment of novel symbionts in the deep terrestrial subsurface.</title>
        <authorList>
            <person name="Probst A.J."/>
            <person name="Ladd B."/>
            <person name="Jarett J.K."/>
            <person name="Geller-Mcgrath D.E."/>
            <person name="Sieber C.M.K."/>
            <person name="Emerson J.B."/>
            <person name="Anantharaman K."/>
            <person name="Thomas B.C."/>
            <person name="Malmstrom R."/>
            <person name="Stieglmeier M."/>
            <person name="Klingl A."/>
            <person name="Woyke T."/>
            <person name="Ryan C.M."/>
            <person name="Banfield J.F."/>
        </authorList>
    </citation>
    <scope>NUCLEOTIDE SEQUENCE [LARGE SCALE GENOMIC DNA]</scope>
</reference>
<evidence type="ECO:0000313" key="2">
    <source>
        <dbReference type="Proteomes" id="UP000237006"/>
    </source>
</evidence>
<accession>A0A2H0TK25</accession>